<keyword evidence="2" id="KW-1185">Reference proteome</keyword>
<proteinExistence type="predicted"/>
<dbReference type="Proteomes" id="UP001500191">
    <property type="component" value="Unassembled WGS sequence"/>
</dbReference>
<gene>
    <name evidence="1" type="ORF">GCM10008937_03100</name>
</gene>
<dbReference type="PROSITE" id="PS51257">
    <property type="entry name" value="PROKAR_LIPOPROTEIN"/>
    <property type="match status" value="1"/>
</dbReference>
<comment type="caution">
    <text evidence="1">The sequence shown here is derived from an EMBL/GenBank/DDBJ whole genome shotgun (WGS) entry which is preliminary data.</text>
</comment>
<dbReference type="EMBL" id="BAAADB010000003">
    <property type="protein sequence ID" value="GAA0499264.1"/>
    <property type="molecule type" value="Genomic_DNA"/>
</dbReference>
<evidence type="ECO:0000313" key="1">
    <source>
        <dbReference type="EMBL" id="GAA0499264.1"/>
    </source>
</evidence>
<reference evidence="2" key="1">
    <citation type="journal article" date="2019" name="Int. J. Syst. Evol. Microbiol.">
        <title>The Global Catalogue of Microorganisms (GCM) 10K type strain sequencing project: providing services to taxonomists for standard genome sequencing and annotation.</title>
        <authorList>
            <consortium name="The Broad Institute Genomics Platform"/>
            <consortium name="The Broad Institute Genome Sequencing Center for Infectious Disease"/>
            <person name="Wu L."/>
            <person name="Ma J."/>
        </authorList>
    </citation>
    <scope>NUCLEOTIDE SEQUENCE [LARGE SCALE GENOMIC DNA]</scope>
    <source>
        <strain evidence="2">JCM 14368</strain>
    </source>
</reference>
<name>A0ABP3LET5_9DEIO</name>
<accession>A0ABP3LET5</accession>
<evidence type="ECO:0008006" key="3">
    <source>
        <dbReference type="Google" id="ProtNLM"/>
    </source>
</evidence>
<dbReference type="RefSeq" id="WP_343755294.1">
    <property type="nucleotide sequence ID" value="NZ_BAAADB010000003.1"/>
</dbReference>
<sequence length="134" mass="14796">MFTRRSTLHTLLATLACSGTFLPAEGRAAPGPADPWPAAPVLTRLFRLPEGRADAQALIAALDLTVAQVRELQRLADSETLSAARPAAVAARAKLAATQAEKDRKVRLLLGADYVRFREWVQAWWREQVRRARP</sequence>
<evidence type="ECO:0000313" key="2">
    <source>
        <dbReference type="Proteomes" id="UP001500191"/>
    </source>
</evidence>
<protein>
    <recommendedName>
        <fullName evidence="3">Periplasmic heavy metal sensor</fullName>
    </recommendedName>
</protein>
<organism evidence="1 2">
    <name type="scientific">Deinococcus depolymerans</name>
    <dbReference type="NCBI Taxonomy" id="392408"/>
    <lineage>
        <taxon>Bacteria</taxon>
        <taxon>Thermotogati</taxon>
        <taxon>Deinococcota</taxon>
        <taxon>Deinococci</taxon>
        <taxon>Deinococcales</taxon>
        <taxon>Deinococcaceae</taxon>
        <taxon>Deinococcus</taxon>
    </lineage>
</organism>